<evidence type="ECO:0000313" key="2">
    <source>
        <dbReference type="EMBL" id="CAB0151252.1"/>
    </source>
</evidence>
<reference evidence="2 3" key="1">
    <citation type="submission" date="2020-02" db="EMBL/GenBank/DDBJ databases">
        <authorList>
            <person name="Rodrigo-Torres L."/>
            <person name="Arahal R. D."/>
            <person name="Lucena T."/>
        </authorList>
    </citation>
    <scope>NUCLEOTIDE SEQUENCE [LARGE SCALE GENOMIC DNA]</scope>
    <source>
        <strain evidence="2 3">CECT 9734</strain>
    </source>
</reference>
<proteinExistence type="predicted"/>
<name>A0A6S6WMI3_9GAMM</name>
<protein>
    <recommendedName>
        <fullName evidence="4">Cytochrome oxidase complex assembly protein 1</fullName>
    </recommendedName>
</protein>
<dbReference type="RefSeq" id="WP_173920636.1">
    <property type="nucleotide sequence ID" value="NZ_CADCXY010000003.1"/>
</dbReference>
<dbReference type="Proteomes" id="UP000481517">
    <property type="component" value="Unassembled WGS sequence"/>
</dbReference>
<dbReference type="EMBL" id="CADCXY010000003">
    <property type="protein sequence ID" value="CAB0151252.1"/>
    <property type="molecule type" value="Genomic_DNA"/>
</dbReference>
<keyword evidence="1" id="KW-0472">Membrane</keyword>
<accession>A0A6S6WMI3</accession>
<sequence>MKRNTKWILIVVGIVAGLAALAAVLVYFLINMMKGEAYDLSFKAVSEHAAVHALLGEPIEPGFFVLGNVSISGPSGTAKLQYNVSGPDGDATVFAYATRDAGQWQLNRVIVDVDGARERFNVIAPNDSL</sequence>
<dbReference type="AlphaFoldDB" id="A0A6S6WMI3"/>
<organism evidence="2 3">
    <name type="scientific">Pseudidiomarina piscicola</name>
    <dbReference type="NCBI Taxonomy" id="2614830"/>
    <lineage>
        <taxon>Bacteria</taxon>
        <taxon>Pseudomonadati</taxon>
        <taxon>Pseudomonadota</taxon>
        <taxon>Gammaproteobacteria</taxon>
        <taxon>Alteromonadales</taxon>
        <taxon>Idiomarinaceae</taxon>
        <taxon>Pseudidiomarina</taxon>
    </lineage>
</organism>
<feature type="transmembrane region" description="Helical" evidence="1">
    <location>
        <begin position="7"/>
        <end position="30"/>
    </location>
</feature>
<keyword evidence="1" id="KW-0812">Transmembrane</keyword>
<dbReference type="Pfam" id="PF08695">
    <property type="entry name" value="Coa1"/>
    <property type="match status" value="1"/>
</dbReference>
<evidence type="ECO:0008006" key="4">
    <source>
        <dbReference type="Google" id="ProtNLM"/>
    </source>
</evidence>
<keyword evidence="1" id="KW-1133">Transmembrane helix</keyword>
<gene>
    <name evidence="2" type="ORF">PSI9734_01665</name>
</gene>
<keyword evidence="3" id="KW-1185">Reference proteome</keyword>
<dbReference type="InterPro" id="IPR014807">
    <property type="entry name" value="Coa1"/>
</dbReference>
<evidence type="ECO:0000313" key="3">
    <source>
        <dbReference type="Proteomes" id="UP000481517"/>
    </source>
</evidence>
<evidence type="ECO:0000256" key="1">
    <source>
        <dbReference type="SAM" id="Phobius"/>
    </source>
</evidence>